<protein>
    <recommendedName>
        <fullName evidence="7">Recombination protein RecR</fullName>
    </recommendedName>
</protein>
<dbReference type="STRING" id="639282.DEFDS_0143"/>
<dbReference type="GO" id="GO:0008270">
    <property type="term" value="F:zinc ion binding"/>
    <property type="evidence" value="ECO:0007669"/>
    <property type="project" value="UniProtKB-KW"/>
</dbReference>
<dbReference type="SMART" id="SM00493">
    <property type="entry name" value="TOPRIM"/>
    <property type="match status" value="1"/>
</dbReference>
<reference evidence="9 10" key="1">
    <citation type="journal article" date="2010" name="DNA Res.">
        <title>Bacterial lifestyle in a deep-sea hydrothermal vent chimney revealed by the genome sequence of the thermophilic bacterium Deferribacter desulfuricans SSM1.</title>
        <authorList>
            <person name="Takaki Y."/>
            <person name="Shimamura S."/>
            <person name="Nakagawa S."/>
            <person name="Fukuhara Y."/>
            <person name="Horikawa H."/>
            <person name="Ankai A."/>
            <person name="Harada T."/>
            <person name="Hosoyama A."/>
            <person name="Oguchi A."/>
            <person name="Fukui S."/>
            <person name="Fujita N."/>
            <person name="Takami H."/>
            <person name="Takai K."/>
        </authorList>
    </citation>
    <scope>NUCLEOTIDE SEQUENCE [LARGE SCALE GENOMIC DNA]</scope>
    <source>
        <strain evidence="10">DSM 14783 / JCM 11476 / NBRC 101012 / SSM1</strain>
    </source>
</reference>
<dbReference type="HOGENOM" id="CLU_060739_1_0_0"/>
<dbReference type="Gene3D" id="1.10.8.420">
    <property type="entry name" value="RecR Domain 1"/>
    <property type="match status" value="1"/>
</dbReference>
<organism evidence="9 10">
    <name type="scientific">Deferribacter desulfuricans (strain DSM 14783 / JCM 11476 / NBRC 101012 / SSM1)</name>
    <dbReference type="NCBI Taxonomy" id="639282"/>
    <lineage>
        <taxon>Bacteria</taxon>
        <taxon>Pseudomonadati</taxon>
        <taxon>Deferribacterota</taxon>
        <taxon>Deferribacteres</taxon>
        <taxon>Deferribacterales</taxon>
        <taxon>Deferribacteraceae</taxon>
        <taxon>Deferribacter</taxon>
    </lineage>
</organism>
<dbReference type="GO" id="GO:0006310">
    <property type="term" value="P:DNA recombination"/>
    <property type="evidence" value="ECO:0007669"/>
    <property type="project" value="UniProtKB-UniRule"/>
</dbReference>
<evidence type="ECO:0000256" key="4">
    <source>
        <dbReference type="ARBA" id="ARBA00022833"/>
    </source>
</evidence>
<dbReference type="PANTHER" id="PTHR30446">
    <property type="entry name" value="RECOMBINATION PROTEIN RECR"/>
    <property type="match status" value="1"/>
</dbReference>
<evidence type="ECO:0000313" key="10">
    <source>
        <dbReference type="Proteomes" id="UP000001520"/>
    </source>
</evidence>
<dbReference type="PROSITE" id="PS01300">
    <property type="entry name" value="RECR"/>
    <property type="match status" value="1"/>
</dbReference>
<evidence type="ECO:0000256" key="6">
    <source>
        <dbReference type="ARBA" id="ARBA00023204"/>
    </source>
</evidence>
<dbReference type="NCBIfam" id="TIGR00615">
    <property type="entry name" value="recR"/>
    <property type="match status" value="1"/>
</dbReference>
<dbReference type="OrthoDB" id="9802672at2"/>
<evidence type="ECO:0000256" key="3">
    <source>
        <dbReference type="ARBA" id="ARBA00022771"/>
    </source>
</evidence>
<dbReference type="EMBL" id="AP011529">
    <property type="protein sequence ID" value="BAI79655.1"/>
    <property type="molecule type" value="Genomic_DNA"/>
</dbReference>
<dbReference type="Proteomes" id="UP000001520">
    <property type="component" value="Chromosome"/>
</dbReference>
<dbReference type="CDD" id="cd01025">
    <property type="entry name" value="TOPRIM_recR"/>
    <property type="match status" value="1"/>
</dbReference>
<dbReference type="HAMAP" id="MF_00017">
    <property type="entry name" value="RecR"/>
    <property type="match status" value="1"/>
</dbReference>
<gene>
    <name evidence="7 9" type="primary">recR</name>
    <name evidence="9" type="ordered locus">DEFDS_0143</name>
</gene>
<keyword evidence="6 7" id="KW-0234">DNA repair</keyword>
<keyword evidence="2 7" id="KW-0227">DNA damage</keyword>
<evidence type="ECO:0000313" key="9">
    <source>
        <dbReference type="EMBL" id="BAI79655.1"/>
    </source>
</evidence>
<dbReference type="eggNOG" id="COG0353">
    <property type="taxonomic scope" value="Bacteria"/>
</dbReference>
<evidence type="ECO:0000256" key="2">
    <source>
        <dbReference type="ARBA" id="ARBA00022763"/>
    </source>
</evidence>
<dbReference type="Gene3D" id="3.40.1360.10">
    <property type="match status" value="1"/>
</dbReference>
<dbReference type="Gene3D" id="6.10.250.240">
    <property type="match status" value="1"/>
</dbReference>
<dbReference type="InterPro" id="IPR023627">
    <property type="entry name" value="Rcmb_RecR"/>
</dbReference>
<dbReference type="RefSeq" id="WP_013006903.1">
    <property type="nucleotide sequence ID" value="NC_013939.1"/>
</dbReference>
<dbReference type="InterPro" id="IPR006171">
    <property type="entry name" value="TOPRIM_dom"/>
</dbReference>
<feature type="domain" description="Toprim" evidence="8">
    <location>
        <begin position="80"/>
        <end position="175"/>
    </location>
</feature>
<keyword evidence="5 7" id="KW-0233">DNA recombination</keyword>
<dbReference type="SUPFAM" id="SSF111304">
    <property type="entry name" value="Recombination protein RecR"/>
    <property type="match status" value="1"/>
</dbReference>
<dbReference type="InterPro" id="IPR034137">
    <property type="entry name" value="TOPRIM_RecR"/>
</dbReference>
<accession>D3PAN2</accession>
<keyword evidence="3 7" id="KW-0863">Zinc-finger</keyword>
<dbReference type="Pfam" id="PF02132">
    <property type="entry name" value="RecR_ZnF"/>
    <property type="match status" value="1"/>
</dbReference>
<dbReference type="GO" id="GO:0003677">
    <property type="term" value="F:DNA binding"/>
    <property type="evidence" value="ECO:0007669"/>
    <property type="project" value="UniProtKB-UniRule"/>
</dbReference>
<dbReference type="InterPro" id="IPR015967">
    <property type="entry name" value="Rcmb_RecR_Znf"/>
</dbReference>
<feature type="zinc finger region" description="C4-type" evidence="7">
    <location>
        <begin position="57"/>
        <end position="72"/>
    </location>
</feature>
<keyword evidence="10" id="KW-1185">Reference proteome</keyword>
<evidence type="ECO:0000256" key="5">
    <source>
        <dbReference type="ARBA" id="ARBA00023172"/>
    </source>
</evidence>
<comment type="similarity">
    <text evidence="7">Belongs to the RecR family.</text>
</comment>
<dbReference type="InterPro" id="IPR000093">
    <property type="entry name" value="DNA_Rcmb_RecR"/>
</dbReference>
<dbReference type="GO" id="GO:0006281">
    <property type="term" value="P:DNA repair"/>
    <property type="evidence" value="ECO:0007669"/>
    <property type="project" value="UniProtKB-UniRule"/>
</dbReference>
<proteinExistence type="inferred from homology"/>
<evidence type="ECO:0000256" key="7">
    <source>
        <dbReference type="HAMAP-Rule" id="MF_00017"/>
    </source>
</evidence>
<dbReference type="PANTHER" id="PTHR30446:SF0">
    <property type="entry name" value="RECOMBINATION PROTEIN RECR"/>
    <property type="match status" value="1"/>
</dbReference>
<comment type="function">
    <text evidence="7">May play a role in DNA repair. It seems to be involved in an RecBC-independent recombinational process of DNA repair. It may act with RecF and RecO.</text>
</comment>
<dbReference type="Gene3D" id="3.30.60.80">
    <property type="match status" value="1"/>
</dbReference>
<sequence>MIKLADFERCVFELSKLPGIGKKTATRLALHLLKMTNKDVESLVNSINKLKTNIKFCKECGSLTDKDICYVCLDEGRDRKTICVVEEAKDVIIIENSGIYKGLYHVLGGRIAPLDGITPDMLSFEKLLNRVGDLGVTEVIIATNPDVDGETTAYYLKKLLADYDIRITRIASGLAVGTHIEYSDEFAILKALENRVELK</sequence>
<evidence type="ECO:0000259" key="8">
    <source>
        <dbReference type="PROSITE" id="PS50880"/>
    </source>
</evidence>
<dbReference type="PROSITE" id="PS50880">
    <property type="entry name" value="TOPRIM"/>
    <property type="match status" value="1"/>
</dbReference>
<evidence type="ECO:0000256" key="1">
    <source>
        <dbReference type="ARBA" id="ARBA00022723"/>
    </source>
</evidence>
<dbReference type="AlphaFoldDB" id="D3PAN2"/>
<dbReference type="KEGG" id="ddf:DEFDS_0143"/>
<dbReference type="Pfam" id="PF21176">
    <property type="entry name" value="RecR_HhH"/>
    <property type="match status" value="1"/>
</dbReference>
<keyword evidence="4 7" id="KW-0862">Zinc</keyword>
<dbReference type="Pfam" id="PF13662">
    <property type="entry name" value="Toprim_4"/>
    <property type="match status" value="1"/>
</dbReference>
<name>D3PAN2_DEFDS</name>
<keyword evidence="1 7" id="KW-0479">Metal-binding</keyword>